<dbReference type="AlphaFoldDB" id="A0A0R3WM60"/>
<reference evidence="1 2" key="2">
    <citation type="submission" date="2018-11" db="EMBL/GenBank/DDBJ databases">
        <authorList>
            <consortium name="Pathogen Informatics"/>
        </authorList>
    </citation>
    <scope>NUCLEOTIDE SEQUENCE [LARGE SCALE GENOMIC DNA]</scope>
</reference>
<organism evidence="3">
    <name type="scientific">Hydatigena taeniaeformis</name>
    <name type="common">Feline tapeworm</name>
    <name type="synonym">Taenia taeniaeformis</name>
    <dbReference type="NCBI Taxonomy" id="6205"/>
    <lineage>
        <taxon>Eukaryota</taxon>
        <taxon>Metazoa</taxon>
        <taxon>Spiralia</taxon>
        <taxon>Lophotrochozoa</taxon>
        <taxon>Platyhelminthes</taxon>
        <taxon>Cestoda</taxon>
        <taxon>Eucestoda</taxon>
        <taxon>Cyclophyllidea</taxon>
        <taxon>Taeniidae</taxon>
        <taxon>Hydatigera</taxon>
    </lineage>
</organism>
<proteinExistence type="predicted"/>
<evidence type="ECO:0000313" key="3">
    <source>
        <dbReference type="WBParaSite" id="TTAC_0000184801-mRNA-1"/>
    </source>
</evidence>
<dbReference type="Proteomes" id="UP000274429">
    <property type="component" value="Unassembled WGS sequence"/>
</dbReference>
<keyword evidence="2" id="KW-1185">Reference proteome</keyword>
<dbReference type="EMBL" id="UYWX01000543">
    <property type="protein sequence ID" value="VDM18575.1"/>
    <property type="molecule type" value="Genomic_DNA"/>
</dbReference>
<evidence type="ECO:0000313" key="2">
    <source>
        <dbReference type="Proteomes" id="UP000274429"/>
    </source>
</evidence>
<accession>A0A0R3WM60</accession>
<evidence type="ECO:0000313" key="1">
    <source>
        <dbReference type="EMBL" id="VDM18575.1"/>
    </source>
</evidence>
<gene>
    <name evidence="1" type="ORF">TTAC_LOCUS1835</name>
</gene>
<dbReference type="WBParaSite" id="TTAC_0000184801-mRNA-1">
    <property type="protein sequence ID" value="TTAC_0000184801-mRNA-1"/>
    <property type="gene ID" value="TTAC_0000184801"/>
</dbReference>
<name>A0A0R3WM60_HYDTA</name>
<reference evidence="3" key="1">
    <citation type="submission" date="2017-02" db="UniProtKB">
        <authorList>
            <consortium name="WormBaseParasite"/>
        </authorList>
    </citation>
    <scope>IDENTIFICATION</scope>
</reference>
<sequence>MDEWKGRDDVQACVTATVKQTMSGHVMVRHDQKHINGRYSMAVEAMRGSYGELALQLQMPWCAKWVTSLDARSVRFVLVSTLIVRRNGMSVHALPPCSALIEVLKLCRLAAGTHHIPAFAWRSPTLHHNIVASLPKIESTLFSVNPSVNRCTTPHGASAEE</sequence>
<protein>
    <submittedName>
        <fullName evidence="3">RNase H domain-containing protein</fullName>
    </submittedName>
</protein>